<dbReference type="InterPro" id="IPR017755">
    <property type="entry name" value="N-carbamoylputrescine_amidase"/>
</dbReference>
<dbReference type="GO" id="GO:0050126">
    <property type="term" value="F:N-carbamoylputrescine amidase activity"/>
    <property type="evidence" value="ECO:0007669"/>
    <property type="project" value="UniProtKB-EC"/>
</dbReference>
<evidence type="ECO:0000256" key="2">
    <source>
        <dbReference type="ARBA" id="ARBA00034122"/>
    </source>
</evidence>
<dbReference type="SUPFAM" id="SSF56317">
    <property type="entry name" value="Carbon-nitrogen hydrolase"/>
    <property type="match status" value="1"/>
</dbReference>
<dbReference type="PANTHER" id="PTHR43674">
    <property type="entry name" value="NITRILASE C965.09-RELATED"/>
    <property type="match status" value="1"/>
</dbReference>
<keyword evidence="1 4" id="KW-0378">Hydrolase</keyword>
<accession>A0ABU0DDY0</accession>
<name>A0ABU0DDY0_9HYPH</name>
<dbReference type="Gene3D" id="3.60.110.10">
    <property type="entry name" value="Carbon-nitrogen hydrolase"/>
    <property type="match status" value="1"/>
</dbReference>
<comment type="similarity">
    <text evidence="2">Belongs to the carbon-nitrogen hydrolase superfamily.</text>
</comment>
<organism evidence="4 5">
    <name type="scientific">Ancylobacter vacuolatus</name>
    <dbReference type="NCBI Taxonomy" id="223389"/>
    <lineage>
        <taxon>Bacteria</taxon>
        <taxon>Pseudomonadati</taxon>
        <taxon>Pseudomonadota</taxon>
        <taxon>Alphaproteobacteria</taxon>
        <taxon>Hyphomicrobiales</taxon>
        <taxon>Xanthobacteraceae</taxon>
        <taxon>Ancylobacter</taxon>
    </lineage>
</organism>
<comment type="caution">
    <text evidence="4">The sequence shown here is derived from an EMBL/GenBank/DDBJ whole genome shotgun (WGS) entry which is preliminary data.</text>
</comment>
<dbReference type="CDD" id="cd07573">
    <property type="entry name" value="CPA"/>
    <property type="match status" value="1"/>
</dbReference>
<dbReference type="Proteomes" id="UP001238467">
    <property type="component" value="Unassembled WGS sequence"/>
</dbReference>
<feature type="domain" description="CN hydrolase" evidence="3">
    <location>
        <begin position="4"/>
        <end position="259"/>
    </location>
</feature>
<dbReference type="Pfam" id="PF00795">
    <property type="entry name" value="CN_hydrolase"/>
    <property type="match status" value="1"/>
</dbReference>
<dbReference type="RefSeq" id="WP_307058025.1">
    <property type="nucleotide sequence ID" value="NZ_JAUSUH010000002.1"/>
</dbReference>
<sequence>MRSLTVAATQMRCDWNIEGNIARAEALVREAAGRGAKLILLQELFETPYFCQDQLHEFLDLASPFEGNRLIAHFAGLAKELGVVLPISFFERAGQATFNSLAMVDADGELLGLYRKSHIPDGPGYTEKFYFSPGDTGFRVWDTAVGRIGVGICWDQWFPECARTMALLGAEVLLYPTAIGSEPHDSGLDSAGHWQRVMQGHAGANLMPLIASNRIGREEGRNGTSITFYGSSFIAGPTGEKVAEAGRDDESVLTATFDLDGIARQRQSWGVFRDRRPDLYRPLLSLDGRAPTRTSVSDRRL</sequence>
<evidence type="ECO:0000313" key="5">
    <source>
        <dbReference type="Proteomes" id="UP001238467"/>
    </source>
</evidence>
<evidence type="ECO:0000259" key="3">
    <source>
        <dbReference type="PROSITE" id="PS50263"/>
    </source>
</evidence>
<dbReference type="PROSITE" id="PS50263">
    <property type="entry name" value="CN_HYDROLASE"/>
    <property type="match status" value="1"/>
</dbReference>
<gene>
    <name evidence="4" type="ORF">J2S76_000960</name>
</gene>
<reference evidence="4 5" key="1">
    <citation type="submission" date="2023-07" db="EMBL/GenBank/DDBJ databases">
        <title>Genomic Encyclopedia of Type Strains, Phase IV (KMG-IV): sequencing the most valuable type-strain genomes for metagenomic binning, comparative biology and taxonomic classification.</title>
        <authorList>
            <person name="Goeker M."/>
        </authorList>
    </citation>
    <scope>NUCLEOTIDE SEQUENCE [LARGE SCALE GENOMIC DNA]</scope>
    <source>
        <strain evidence="4 5">DSM 1277</strain>
    </source>
</reference>
<dbReference type="InterPro" id="IPR050345">
    <property type="entry name" value="Aliph_Amidase/BUP"/>
</dbReference>
<evidence type="ECO:0000256" key="1">
    <source>
        <dbReference type="ARBA" id="ARBA00022801"/>
    </source>
</evidence>
<dbReference type="EMBL" id="JAUSUH010000002">
    <property type="protein sequence ID" value="MDQ0346543.1"/>
    <property type="molecule type" value="Genomic_DNA"/>
</dbReference>
<evidence type="ECO:0000313" key="4">
    <source>
        <dbReference type="EMBL" id="MDQ0346543.1"/>
    </source>
</evidence>
<keyword evidence="5" id="KW-1185">Reference proteome</keyword>
<dbReference type="InterPro" id="IPR036526">
    <property type="entry name" value="C-N_Hydrolase_sf"/>
</dbReference>
<dbReference type="InterPro" id="IPR003010">
    <property type="entry name" value="C-N_Hydrolase"/>
</dbReference>
<dbReference type="PANTHER" id="PTHR43674:SF2">
    <property type="entry name" value="BETA-UREIDOPROPIONASE"/>
    <property type="match status" value="1"/>
</dbReference>
<protein>
    <submittedName>
        <fullName evidence="4">N-carbamoylputrescine amidase</fullName>
        <ecNumber evidence="4">3.5.1.53</ecNumber>
    </submittedName>
</protein>
<dbReference type="NCBIfam" id="TIGR03381">
    <property type="entry name" value="agmatine_aguB"/>
    <property type="match status" value="1"/>
</dbReference>
<dbReference type="EC" id="3.5.1.53" evidence="4"/>
<proteinExistence type="inferred from homology"/>